<evidence type="ECO:0000259" key="14">
    <source>
        <dbReference type="PROSITE" id="PS50853"/>
    </source>
</evidence>
<keyword evidence="9" id="KW-0393">Immunoglobulin domain</keyword>
<feature type="domain" description="Fibronectin type-III" evidence="14">
    <location>
        <begin position="800"/>
        <end position="895"/>
    </location>
</feature>
<feature type="domain" description="Fibronectin type-III" evidence="14">
    <location>
        <begin position="502"/>
        <end position="598"/>
    </location>
</feature>
<dbReference type="PANTHER" id="PTHR10075">
    <property type="entry name" value="BASIGIN RELATED"/>
    <property type="match status" value="1"/>
</dbReference>
<dbReference type="InterPro" id="IPR013783">
    <property type="entry name" value="Ig-like_fold"/>
</dbReference>
<keyword evidence="7 11" id="KW-0472">Membrane</keyword>
<dbReference type="Pfam" id="PF13895">
    <property type="entry name" value="Ig_2"/>
    <property type="match status" value="1"/>
</dbReference>
<dbReference type="RefSeq" id="XP_022253426.1">
    <property type="nucleotide sequence ID" value="XM_022397718.1"/>
</dbReference>
<feature type="chain" id="PRO_5046333988" evidence="12">
    <location>
        <begin position="24"/>
        <end position="1069"/>
    </location>
</feature>
<dbReference type="Pfam" id="PF07679">
    <property type="entry name" value="I-set"/>
    <property type="match status" value="2"/>
</dbReference>
<evidence type="ECO:0000256" key="7">
    <source>
        <dbReference type="ARBA" id="ARBA00023136"/>
    </source>
</evidence>
<feature type="domain" description="Fibronectin type-III" evidence="14">
    <location>
        <begin position="703"/>
        <end position="798"/>
    </location>
</feature>
<feature type="domain" description="Ig-like" evidence="13">
    <location>
        <begin position="109"/>
        <end position="189"/>
    </location>
</feature>
<evidence type="ECO:0000256" key="10">
    <source>
        <dbReference type="SAM" id="MobiDB-lite"/>
    </source>
</evidence>
<dbReference type="Proteomes" id="UP000694941">
    <property type="component" value="Unplaced"/>
</dbReference>
<evidence type="ECO:0000256" key="8">
    <source>
        <dbReference type="ARBA" id="ARBA00023157"/>
    </source>
</evidence>
<accession>A0ABM1TC20</accession>
<feature type="domain" description="Ig-like" evidence="13">
    <location>
        <begin position="210"/>
        <end position="299"/>
    </location>
</feature>
<dbReference type="SMART" id="SM00060">
    <property type="entry name" value="FN3"/>
    <property type="match status" value="4"/>
</dbReference>
<evidence type="ECO:0000256" key="6">
    <source>
        <dbReference type="ARBA" id="ARBA00022989"/>
    </source>
</evidence>
<dbReference type="PROSITE" id="PS50853">
    <property type="entry name" value="FN3"/>
    <property type="match status" value="4"/>
</dbReference>
<dbReference type="InterPro" id="IPR007110">
    <property type="entry name" value="Ig-like_dom"/>
</dbReference>
<dbReference type="InterPro" id="IPR056754">
    <property type="entry name" value="DSCAM/DSCAML_C"/>
</dbReference>
<feature type="domain" description="Ig-like" evidence="13">
    <location>
        <begin position="401"/>
        <end position="497"/>
    </location>
</feature>
<evidence type="ECO:0000256" key="4">
    <source>
        <dbReference type="ARBA" id="ARBA00022737"/>
    </source>
</evidence>
<dbReference type="Gene3D" id="2.60.40.10">
    <property type="entry name" value="Immunoglobulins"/>
    <property type="match status" value="8"/>
</dbReference>
<dbReference type="Pfam" id="PF13927">
    <property type="entry name" value="Ig_3"/>
    <property type="match status" value="1"/>
</dbReference>
<feature type="domain" description="Fibronectin type-III" evidence="14">
    <location>
        <begin position="603"/>
        <end position="701"/>
    </location>
</feature>
<evidence type="ECO:0000256" key="1">
    <source>
        <dbReference type="ARBA" id="ARBA00004167"/>
    </source>
</evidence>
<keyword evidence="4" id="KW-0677">Repeat</keyword>
<evidence type="ECO:0000313" key="16">
    <source>
        <dbReference type="RefSeq" id="XP_022253426.1"/>
    </source>
</evidence>
<organism evidence="15 16">
    <name type="scientific">Limulus polyphemus</name>
    <name type="common">Atlantic horseshoe crab</name>
    <dbReference type="NCBI Taxonomy" id="6850"/>
    <lineage>
        <taxon>Eukaryota</taxon>
        <taxon>Metazoa</taxon>
        <taxon>Ecdysozoa</taxon>
        <taxon>Arthropoda</taxon>
        <taxon>Chelicerata</taxon>
        <taxon>Merostomata</taxon>
        <taxon>Xiphosura</taxon>
        <taxon>Limulidae</taxon>
        <taxon>Limulus</taxon>
    </lineage>
</organism>
<feature type="region of interest" description="Disordered" evidence="10">
    <location>
        <begin position="973"/>
        <end position="1021"/>
    </location>
</feature>
<proteinExistence type="predicted"/>
<dbReference type="InterPro" id="IPR003599">
    <property type="entry name" value="Ig_sub"/>
</dbReference>
<evidence type="ECO:0000256" key="3">
    <source>
        <dbReference type="ARBA" id="ARBA00022729"/>
    </source>
</evidence>
<dbReference type="SUPFAM" id="SSF49265">
    <property type="entry name" value="Fibronectin type III"/>
    <property type="match status" value="2"/>
</dbReference>
<dbReference type="InterPro" id="IPR003598">
    <property type="entry name" value="Ig_sub2"/>
</dbReference>
<dbReference type="InterPro" id="IPR013098">
    <property type="entry name" value="Ig_I-set"/>
</dbReference>
<evidence type="ECO:0000256" key="5">
    <source>
        <dbReference type="ARBA" id="ARBA00022889"/>
    </source>
</evidence>
<evidence type="ECO:0000313" key="15">
    <source>
        <dbReference type="Proteomes" id="UP000694941"/>
    </source>
</evidence>
<comment type="subcellular location">
    <subcellularLocation>
        <location evidence="1">Membrane</location>
        <topology evidence="1">Single-pass membrane protein</topology>
    </subcellularLocation>
</comment>
<dbReference type="InterPro" id="IPR036116">
    <property type="entry name" value="FN3_sf"/>
</dbReference>
<evidence type="ECO:0000256" key="9">
    <source>
        <dbReference type="ARBA" id="ARBA00023319"/>
    </source>
</evidence>
<dbReference type="Pfam" id="PF00041">
    <property type="entry name" value="fn3"/>
    <property type="match status" value="3"/>
</dbReference>
<keyword evidence="2 11" id="KW-0812">Transmembrane</keyword>
<feature type="transmembrane region" description="Helical" evidence="11">
    <location>
        <begin position="917"/>
        <end position="940"/>
    </location>
</feature>
<dbReference type="GeneID" id="106468653"/>
<dbReference type="InterPro" id="IPR003961">
    <property type="entry name" value="FN3_dom"/>
</dbReference>
<evidence type="ECO:0000256" key="11">
    <source>
        <dbReference type="SAM" id="Phobius"/>
    </source>
</evidence>
<evidence type="ECO:0000256" key="2">
    <source>
        <dbReference type="ARBA" id="ARBA00022692"/>
    </source>
</evidence>
<keyword evidence="6 11" id="KW-1133">Transmembrane helix</keyword>
<sequence length="1069" mass="120281">MLITSFLWIIAFIGFLSTKDTRGQPLRTFSDNYDHIETPSICRRNIEGLEPLVSHELDVLRQFLHISKANKTKLKLTSASLTWNIDEALKLLNFLCGFQLKVETEVLFPFSLSSLKRLRRETKEETKTVVSSQTIVLTCPVNERNAQNVAWNKDSFALPVNARQSILKNGSLLIQEVTKNSDEGTYNCRYHDNRLRSRNHVVILRVIEPPAISPFQFPSDAVVGMRIRIMCSVILGDPPFHFTWLKDGVILSASYGLSVQYFQDYSILSTTNLVPKNSGNYTCSVSNGAGTASNSALLIVNAPPSWIVEPQNMEVVLGRSIRIDCSANGLPKPKITWKKSESNEPADYTPIYNSHKHTLYPNGSLLIHSASKDEEGYYVCEARNGYGTNLNKLINLTVNQPPIFNVKFRSHSVQKGQSVDIPCVVAGDQPIKFTWLKDGLTLTNSSRYLISASELPLSSHMSTLKIRQTSRNDSGTYLCETRNKYGEDAVKIHLLIQEAPGPPFNISVTNVTGRTISLLWTEPYTGNSDISRYLIKYQKELSGQQQDLTMNFTVGGSQREVVLSGLEPASSYLLSVTAENSVGWGSQSEWLSAKTQQEAPSGPPTEVMVQATGPNSIKVVWKPPRDDQWNGKISGYYIGYKPIDENTYVYKTFHVKNETAQEQFHLTNLKRSTIYYITIHAFNSKGPGPRSDEVQVKTLDDVPPSAPHLKYLSVSTSSITLQWSQRTTFGTNVVDYTLHYRQENEQSGWTVVPIATDQEQYTQTNLQCGTTYQFFMTSHNTVGRSEPSNKLNIRTAGAAPVSPAREDFITVNITEVTLDFSKWKDGGCLITFYTIKLRKKFHSHWKTLIDNLQFKAKPPFQLLTLSPATWYELLITVQNSAGTTEAMYDFRTREILSRETIKKPKVRTTYFIIDLEILIPITVSSFVVVVVIIVGCVLCIREPRSAHHENETQIYGKTTHNVIQMKDIGNSPPLDYVSSEDGTQRSSPYSQSTNHCPASQSVFVSRPGRDRRNSTHTQLPMTLYQSRPLVITNVSQEHPLSALSQGRKETCESIMSTASRLTQREWPYE</sequence>
<keyword evidence="3 12" id="KW-0732">Signal</keyword>
<dbReference type="SMART" id="SM00408">
    <property type="entry name" value="IGc2"/>
    <property type="match status" value="4"/>
</dbReference>
<keyword evidence="8" id="KW-1015">Disulfide bond</keyword>
<dbReference type="PANTHER" id="PTHR10075:SF100">
    <property type="entry name" value="FASCICLIN-2"/>
    <property type="match status" value="1"/>
</dbReference>
<dbReference type="InterPro" id="IPR036179">
    <property type="entry name" value="Ig-like_dom_sf"/>
</dbReference>
<dbReference type="CDD" id="cd00063">
    <property type="entry name" value="FN3"/>
    <property type="match status" value="3"/>
</dbReference>
<dbReference type="Pfam" id="PF25059">
    <property type="entry name" value="FN3_DSCAM-DSCAML_C"/>
    <property type="match status" value="1"/>
</dbReference>
<keyword evidence="15" id="KW-1185">Reference proteome</keyword>
<protein>
    <submittedName>
        <fullName evidence="16">Down syndrome cell adhesion molecule-like protein 1 isoform X1</fullName>
    </submittedName>
</protein>
<name>A0ABM1TC20_LIMPO</name>
<feature type="signal peptide" evidence="12">
    <location>
        <begin position="1"/>
        <end position="23"/>
    </location>
</feature>
<keyword evidence="5" id="KW-0130">Cell adhesion</keyword>
<dbReference type="PROSITE" id="PS50835">
    <property type="entry name" value="IG_LIKE"/>
    <property type="match status" value="4"/>
</dbReference>
<evidence type="ECO:0000259" key="13">
    <source>
        <dbReference type="PROSITE" id="PS50835"/>
    </source>
</evidence>
<gene>
    <name evidence="16" type="primary">LOC106468653</name>
</gene>
<dbReference type="SMART" id="SM00409">
    <property type="entry name" value="IG"/>
    <property type="match status" value="4"/>
</dbReference>
<feature type="domain" description="Ig-like" evidence="13">
    <location>
        <begin position="304"/>
        <end position="397"/>
    </location>
</feature>
<feature type="compositionally biased region" description="Polar residues" evidence="10">
    <location>
        <begin position="980"/>
        <end position="1003"/>
    </location>
</feature>
<reference evidence="16" key="1">
    <citation type="submission" date="2025-08" db="UniProtKB">
        <authorList>
            <consortium name="RefSeq"/>
        </authorList>
    </citation>
    <scope>IDENTIFICATION</scope>
    <source>
        <tissue evidence="16">Muscle</tissue>
    </source>
</reference>
<dbReference type="SUPFAM" id="SSF48726">
    <property type="entry name" value="Immunoglobulin"/>
    <property type="match status" value="4"/>
</dbReference>
<evidence type="ECO:0000256" key="12">
    <source>
        <dbReference type="SAM" id="SignalP"/>
    </source>
</evidence>